<dbReference type="PRINTS" id="PR00723">
    <property type="entry name" value="SUBTILISIN"/>
</dbReference>
<accession>A0ABD5UAK4</accession>
<dbReference type="GO" id="GO:0004252">
    <property type="term" value="F:serine-type endopeptidase activity"/>
    <property type="evidence" value="ECO:0007669"/>
    <property type="project" value="UniProtKB-UniRule"/>
</dbReference>
<dbReference type="AlphaFoldDB" id="A0ABD5UAK4"/>
<dbReference type="PROSITE" id="PS51892">
    <property type="entry name" value="SUBTILASE"/>
    <property type="match status" value="1"/>
</dbReference>
<evidence type="ECO:0000256" key="4">
    <source>
        <dbReference type="ARBA" id="ARBA00022825"/>
    </source>
</evidence>
<dbReference type="InterPro" id="IPR006311">
    <property type="entry name" value="TAT_signal"/>
</dbReference>
<dbReference type="PANTHER" id="PTHR43806">
    <property type="entry name" value="PEPTIDASE S8"/>
    <property type="match status" value="1"/>
</dbReference>
<dbReference type="InterPro" id="IPR000209">
    <property type="entry name" value="Peptidase_S8/S53_dom"/>
</dbReference>
<feature type="active site" description="Charge relay system" evidence="5">
    <location>
        <position position="152"/>
    </location>
</feature>
<dbReference type="Pfam" id="PF00082">
    <property type="entry name" value="Peptidase_S8"/>
    <property type="match status" value="1"/>
</dbReference>
<proteinExistence type="inferred from homology"/>
<evidence type="ECO:0000256" key="5">
    <source>
        <dbReference type="PROSITE-ProRule" id="PRU01240"/>
    </source>
</evidence>
<sequence>MTEKRSTLTVSRRTVLKTTGALGVASLVPLSRPAGASTLVDDALDTTDDALDTTDDALQEALVVFDSRDRFSLLSEFDLAEGVLEFEVLPVAYTLLTGAQAAALADRAGVRYVEANRDLDYHNADARAVTDVDEVQSDLGYDGEGVHVAVVDSGIDGDHPDLAGAVERNYQWAGNPLDDPTLWLPVGDLDSDDIGHGTHCSGTVAGDGSESNGEDRGMAPAASLTSYSSGAAVSILKAAAAYDHLLANHAGEVSVVSNSYGAASADDYNPDGALQTATWAAFDAGMLPVFSAGNSGPDHDTLNDYAKAPHVLSVAATDDDRAVTDFSSRGRSADAGANYDRETALGNLRAHYDGGTVDGPVGLYRNGVGAPGNAVTSTMSPLDVLNATSPDGDRYYATISGTSMSCPVVSGTAALVVDAYRTATGDDPTPVDVLNTVEATAYEAHESYTPASTGAGFIDALAAVERAASGSLADFDDVRLVEP</sequence>
<dbReference type="InterPro" id="IPR023828">
    <property type="entry name" value="Peptidase_S8_Ser-AS"/>
</dbReference>
<evidence type="ECO:0000256" key="2">
    <source>
        <dbReference type="ARBA" id="ARBA00022670"/>
    </source>
</evidence>
<evidence type="ECO:0000259" key="8">
    <source>
        <dbReference type="Pfam" id="PF00082"/>
    </source>
</evidence>
<organism evidence="9 10">
    <name type="scientific">Halomarina ordinaria</name>
    <dbReference type="NCBI Taxonomy" id="3033939"/>
    <lineage>
        <taxon>Archaea</taxon>
        <taxon>Methanobacteriati</taxon>
        <taxon>Methanobacteriota</taxon>
        <taxon>Stenosarchaea group</taxon>
        <taxon>Halobacteria</taxon>
        <taxon>Halobacteriales</taxon>
        <taxon>Natronomonadaceae</taxon>
        <taxon>Halomarina</taxon>
    </lineage>
</organism>
<comment type="similarity">
    <text evidence="1 5 6">Belongs to the peptidase S8 family.</text>
</comment>
<dbReference type="InterPro" id="IPR036852">
    <property type="entry name" value="Peptidase_S8/S53_dom_sf"/>
</dbReference>
<dbReference type="EMBL" id="JBHSXM010000001">
    <property type="protein sequence ID" value="MFC6837404.1"/>
    <property type="molecule type" value="Genomic_DNA"/>
</dbReference>
<feature type="active site" description="Charge relay system" evidence="5">
    <location>
        <position position="196"/>
    </location>
</feature>
<dbReference type="Proteomes" id="UP001596406">
    <property type="component" value="Unassembled WGS sequence"/>
</dbReference>
<comment type="caution">
    <text evidence="9">The sequence shown here is derived from an EMBL/GenBank/DDBJ whole genome shotgun (WGS) entry which is preliminary data.</text>
</comment>
<dbReference type="PROSITE" id="PS51318">
    <property type="entry name" value="TAT"/>
    <property type="match status" value="1"/>
</dbReference>
<keyword evidence="4 5" id="KW-0720">Serine protease</keyword>
<dbReference type="PROSITE" id="PS00136">
    <property type="entry name" value="SUBTILASE_ASP"/>
    <property type="match status" value="1"/>
</dbReference>
<evidence type="ECO:0000256" key="7">
    <source>
        <dbReference type="SAM" id="MobiDB-lite"/>
    </source>
</evidence>
<evidence type="ECO:0000313" key="10">
    <source>
        <dbReference type="Proteomes" id="UP001596406"/>
    </source>
</evidence>
<dbReference type="GO" id="GO:0006508">
    <property type="term" value="P:proteolysis"/>
    <property type="evidence" value="ECO:0007669"/>
    <property type="project" value="UniProtKB-KW"/>
</dbReference>
<evidence type="ECO:0000256" key="3">
    <source>
        <dbReference type="ARBA" id="ARBA00022801"/>
    </source>
</evidence>
<reference evidence="9 10" key="1">
    <citation type="journal article" date="2019" name="Int. J. Syst. Evol. Microbiol.">
        <title>The Global Catalogue of Microorganisms (GCM) 10K type strain sequencing project: providing services to taxonomists for standard genome sequencing and annotation.</title>
        <authorList>
            <consortium name="The Broad Institute Genomics Platform"/>
            <consortium name="The Broad Institute Genome Sequencing Center for Infectious Disease"/>
            <person name="Wu L."/>
            <person name="Ma J."/>
        </authorList>
    </citation>
    <scope>NUCLEOTIDE SEQUENCE [LARGE SCALE GENOMIC DNA]</scope>
    <source>
        <strain evidence="9 10">PSRA2</strain>
    </source>
</reference>
<keyword evidence="2 5" id="KW-0645">Protease</keyword>
<dbReference type="InterPro" id="IPR022398">
    <property type="entry name" value="Peptidase_S8_His-AS"/>
</dbReference>
<dbReference type="InterPro" id="IPR015500">
    <property type="entry name" value="Peptidase_S8_subtilisin-rel"/>
</dbReference>
<feature type="domain" description="Peptidase S8/S53" evidence="8">
    <location>
        <begin position="143"/>
        <end position="446"/>
    </location>
</feature>
<gene>
    <name evidence="9" type="ORF">ACFQHK_12890</name>
</gene>
<name>A0ABD5UAK4_9EURY</name>
<dbReference type="Gene3D" id="3.40.50.200">
    <property type="entry name" value="Peptidase S8/S53 domain"/>
    <property type="match status" value="1"/>
</dbReference>
<dbReference type="PROSITE" id="PS00138">
    <property type="entry name" value="SUBTILASE_SER"/>
    <property type="match status" value="1"/>
</dbReference>
<evidence type="ECO:0000256" key="1">
    <source>
        <dbReference type="ARBA" id="ARBA00011073"/>
    </source>
</evidence>
<feature type="active site" description="Charge relay system" evidence="5">
    <location>
        <position position="403"/>
    </location>
</feature>
<dbReference type="RefSeq" id="WP_304449069.1">
    <property type="nucleotide sequence ID" value="NZ_JARRAH010000001.1"/>
</dbReference>
<evidence type="ECO:0000313" key="9">
    <source>
        <dbReference type="EMBL" id="MFC6837404.1"/>
    </source>
</evidence>
<feature type="region of interest" description="Disordered" evidence="7">
    <location>
        <begin position="195"/>
        <end position="221"/>
    </location>
</feature>
<keyword evidence="3 5" id="KW-0378">Hydrolase</keyword>
<dbReference type="PANTHER" id="PTHR43806:SF11">
    <property type="entry name" value="CEREVISIN-RELATED"/>
    <property type="match status" value="1"/>
</dbReference>
<protein>
    <submittedName>
        <fullName evidence="9">S8 family serine peptidase</fullName>
    </submittedName>
</protein>
<dbReference type="InterPro" id="IPR023827">
    <property type="entry name" value="Peptidase_S8_Asp-AS"/>
</dbReference>
<keyword evidence="10" id="KW-1185">Reference proteome</keyword>
<evidence type="ECO:0000256" key="6">
    <source>
        <dbReference type="RuleBase" id="RU003355"/>
    </source>
</evidence>
<dbReference type="SUPFAM" id="SSF52743">
    <property type="entry name" value="Subtilisin-like"/>
    <property type="match status" value="1"/>
</dbReference>
<dbReference type="InterPro" id="IPR050131">
    <property type="entry name" value="Peptidase_S8_subtilisin-like"/>
</dbReference>
<dbReference type="PROSITE" id="PS00137">
    <property type="entry name" value="SUBTILASE_HIS"/>
    <property type="match status" value="1"/>
</dbReference>